<evidence type="ECO:0000313" key="1">
    <source>
        <dbReference type="EMBL" id="MFB2836062.1"/>
    </source>
</evidence>
<dbReference type="EMBL" id="JBHFNT010000138">
    <property type="protein sequence ID" value="MFB2836062.1"/>
    <property type="molecule type" value="Genomic_DNA"/>
</dbReference>
<protein>
    <recommendedName>
        <fullName evidence="3">LAGLIDADG homing endonuclease</fullName>
    </recommendedName>
</protein>
<dbReference type="RefSeq" id="WP_413278458.1">
    <property type="nucleotide sequence ID" value="NZ_JBHFNT010000138.1"/>
</dbReference>
<proteinExistence type="predicted"/>
<sequence length="116" mass="13574">MEKQLFNLTLPVVNEEIGNILSTYPNHPYKQAFSPTGLRQELVAYVLSRVPNKYTVIEYKEMLSTLPFSLPYPSKQLLEIEHYIQLGIRDILPVYHKNNGDMRPTHNLKLYYLFSS</sequence>
<comment type="caution">
    <text evidence="1">The sequence shown here is derived from an EMBL/GenBank/DDBJ whole genome shotgun (WGS) entry which is preliminary data.</text>
</comment>
<keyword evidence="2" id="KW-1185">Reference proteome</keyword>
<name>A0ABV4WLW6_9CYAN</name>
<evidence type="ECO:0000313" key="2">
    <source>
        <dbReference type="Proteomes" id="UP001576780"/>
    </source>
</evidence>
<evidence type="ECO:0008006" key="3">
    <source>
        <dbReference type="Google" id="ProtNLM"/>
    </source>
</evidence>
<gene>
    <name evidence="1" type="ORF">ACE1CA_16140</name>
</gene>
<dbReference type="Proteomes" id="UP001576780">
    <property type="component" value="Unassembled WGS sequence"/>
</dbReference>
<accession>A0ABV4WLW6</accession>
<organism evidence="1 2">
    <name type="scientific">Floridaenema evergladense BLCC-F167</name>
    <dbReference type="NCBI Taxonomy" id="3153639"/>
    <lineage>
        <taxon>Bacteria</taxon>
        <taxon>Bacillati</taxon>
        <taxon>Cyanobacteriota</taxon>
        <taxon>Cyanophyceae</taxon>
        <taxon>Oscillatoriophycideae</taxon>
        <taxon>Aerosakkonematales</taxon>
        <taxon>Aerosakkonemataceae</taxon>
        <taxon>Floridanema</taxon>
        <taxon>Floridanema evergladense</taxon>
    </lineage>
</organism>
<reference evidence="1 2" key="1">
    <citation type="submission" date="2024-09" db="EMBL/GenBank/DDBJ databases">
        <title>Floridaenema gen nov. (Aerosakkonemataceae, Aerosakkonematales ord. nov., Cyanobacteria) from benthic tropical and subtropical fresh waters, with the description of four new species.</title>
        <authorList>
            <person name="Moretto J.A."/>
            <person name="Berthold D.E."/>
            <person name="Lefler F.W."/>
            <person name="Huang I.-S."/>
            <person name="Laughinghouse H. IV."/>
        </authorList>
    </citation>
    <scope>NUCLEOTIDE SEQUENCE [LARGE SCALE GENOMIC DNA]</scope>
    <source>
        <strain evidence="1 2">BLCC-F167</strain>
    </source>
</reference>